<sequence>MAGADPGCDKLITTKRSFINHESGSQNFSKATITSPAVDSSFVNTGSGSQDFSGLTIECGPSIWNTFTRFLTGISSHFNHNGTQDQNFPNFSFSKYLQALPPEQTILNNPAEDKGKPPEVKKKSPSKPKSNDHKNSTSKQR</sequence>
<name>A0A4D6L5X6_VIGUN</name>
<evidence type="ECO:0000256" key="1">
    <source>
        <dbReference type="SAM" id="MobiDB-lite"/>
    </source>
</evidence>
<dbReference type="AlphaFoldDB" id="A0A4D6L5X6"/>
<evidence type="ECO:0000313" key="3">
    <source>
        <dbReference type="Proteomes" id="UP000501690"/>
    </source>
</evidence>
<evidence type="ECO:0000313" key="2">
    <source>
        <dbReference type="EMBL" id="QCD83876.1"/>
    </source>
</evidence>
<reference evidence="2 3" key="1">
    <citation type="submission" date="2019-04" db="EMBL/GenBank/DDBJ databases">
        <title>An improved genome assembly and genetic linkage map for asparagus bean, Vigna unguiculata ssp. sesquipedialis.</title>
        <authorList>
            <person name="Xia Q."/>
            <person name="Zhang R."/>
            <person name="Dong Y."/>
        </authorList>
    </citation>
    <scope>NUCLEOTIDE SEQUENCE [LARGE SCALE GENOMIC DNA]</scope>
    <source>
        <tissue evidence="2">Leaf</tissue>
    </source>
</reference>
<keyword evidence="3" id="KW-1185">Reference proteome</keyword>
<protein>
    <submittedName>
        <fullName evidence="2">Uncharacterized protein</fullName>
    </submittedName>
</protein>
<dbReference type="Proteomes" id="UP000501690">
    <property type="component" value="Linkage Group LG2"/>
</dbReference>
<feature type="compositionally biased region" description="Basic and acidic residues" evidence="1">
    <location>
        <begin position="111"/>
        <end position="122"/>
    </location>
</feature>
<feature type="region of interest" description="Disordered" evidence="1">
    <location>
        <begin position="102"/>
        <end position="141"/>
    </location>
</feature>
<proteinExistence type="predicted"/>
<dbReference type="EMBL" id="CP039346">
    <property type="protein sequence ID" value="QCD83876.1"/>
    <property type="molecule type" value="Genomic_DNA"/>
</dbReference>
<accession>A0A4D6L5X6</accession>
<gene>
    <name evidence="2" type="ORF">DEO72_LG2g4224</name>
</gene>
<organism evidence="2 3">
    <name type="scientific">Vigna unguiculata</name>
    <name type="common">Cowpea</name>
    <dbReference type="NCBI Taxonomy" id="3917"/>
    <lineage>
        <taxon>Eukaryota</taxon>
        <taxon>Viridiplantae</taxon>
        <taxon>Streptophyta</taxon>
        <taxon>Embryophyta</taxon>
        <taxon>Tracheophyta</taxon>
        <taxon>Spermatophyta</taxon>
        <taxon>Magnoliopsida</taxon>
        <taxon>eudicotyledons</taxon>
        <taxon>Gunneridae</taxon>
        <taxon>Pentapetalae</taxon>
        <taxon>rosids</taxon>
        <taxon>fabids</taxon>
        <taxon>Fabales</taxon>
        <taxon>Fabaceae</taxon>
        <taxon>Papilionoideae</taxon>
        <taxon>50 kb inversion clade</taxon>
        <taxon>NPAAA clade</taxon>
        <taxon>indigoferoid/millettioid clade</taxon>
        <taxon>Phaseoleae</taxon>
        <taxon>Vigna</taxon>
    </lineage>
</organism>